<proteinExistence type="predicted"/>
<organism evidence="1 2">
    <name type="scientific">Rhodococcus cerastii</name>
    <dbReference type="NCBI Taxonomy" id="908616"/>
    <lineage>
        <taxon>Bacteria</taxon>
        <taxon>Bacillati</taxon>
        <taxon>Actinomycetota</taxon>
        <taxon>Actinomycetes</taxon>
        <taxon>Mycobacteriales</taxon>
        <taxon>Nocardiaceae</taxon>
        <taxon>Rhodococcus</taxon>
    </lineage>
</organism>
<dbReference type="EMBL" id="JAWLKF010000029">
    <property type="protein sequence ID" value="MDV6305718.1"/>
    <property type="molecule type" value="Genomic_DNA"/>
</dbReference>
<accession>A0ABU4D7P3</accession>
<dbReference type="Proteomes" id="UP001186104">
    <property type="component" value="Unassembled WGS sequence"/>
</dbReference>
<dbReference type="RefSeq" id="WP_075840860.1">
    <property type="nucleotide sequence ID" value="NZ_JAWLKF010000029.1"/>
</dbReference>
<dbReference type="Pfam" id="PF19776">
    <property type="entry name" value="DUF6262"/>
    <property type="match status" value="1"/>
</dbReference>
<keyword evidence="2" id="KW-1185">Reference proteome</keyword>
<evidence type="ECO:0000313" key="2">
    <source>
        <dbReference type="Proteomes" id="UP001186104"/>
    </source>
</evidence>
<comment type="caution">
    <text evidence="1">The sequence shown here is derived from an EMBL/GenBank/DDBJ whole genome shotgun (WGS) entry which is preliminary data.</text>
</comment>
<sequence>MTLDAEQRSQLLRRSAEARTTAAVERATKAIAALSKRGEAVNFRKVSREGNVSLDFLYRNTELREKIIRLRTRDQPAPNTPIEPDTQSTIVLSLTRQLREAKAEITRLHTALAAAHGENLTLRRNAPTPRYEPAT</sequence>
<protein>
    <submittedName>
        <fullName evidence="1">DUF6262 family protein</fullName>
    </submittedName>
</protein>
<name>A0ABU4D7P3_9NOCA</name>
<reference evidence="1 2" key="1">
    <citation type="submission" date="2023-10" db="EMBL/GenBank/DDBJ databases">
        <title>Development of a sustainable strategy for remediation of hydrocarbon-contaminated territories based on the waste exchange concept.</title>
        <authorList>
            <person name="Krivoruchko A."/>
        </authorList>
    </citation>
    <scope>NUCLEOTIDE SEQUENCE [LARGE SCALE GENOMIC DNA]</scope>
    <source>
        <strain evidence="1 2">IEGM 1327</strain>
    </source>
</reference>
<evidence type="ECO:0000313" key="1">
    <source>
        <dbReference type="EMBL" id="MDV6305718.1"/>
    </source>
</evidence>
<dbReference type="InterPro" id="IPR046229">
    <property type="entry name" value="TnpC-like"/>
</dbReference>
<gene>
    <name evidence="1" type="ORF">R3P93_24415</name>
</gene>